<evidence type="ECO:0000313" key="3">
    <source>
        <dbReference type="Proteomes" id="UP001190926"/>
    </source>
</evidence>
<protein>
    <submittedName>
        <fullName evidence="2">Uncharacterized protein</fullName>
    </submittedName>
</protein>
<feature type="region of interest" description="Disordered" evidence="1">
    <location>
        <begin position="1"/>
        <end position="24"/>
    </location>
</feature>
<proteinExistence type="predicted"/>
<dbReference type="EMBL" id="SDAM02000172">
    <property type="protein sequence ID" value="KAH6825765.1"/>
    <property type="molecule type" value="Genomic_DNA"/>
</dbReference>
<evidence type="ECO:0000256" key="1">
    <source>
        <dbReference type="SAM" id="MobiDB-lite"/>
    </source>
</evidence>
<dbReference type="Proteomes" id="UP001190926">
    <property type="component" value="Unassembled WGS sequence"/>
</dbReference>
<dbReference type="AlphaFoldDB" id="A0AAD4J2Y0"/>
<sequence>MGRKKSGSSKVIADESNFEDEMASHDQSDAGLADTMGWGLVFFGFVKGWGLQNCIELTINARYGLC</sequence>
<name>A0AAD4J2Y0_PERFH</name>
<evidence type="ECO:0000313" key="2">
    <source>
        <dbReference type="EMBL" id="KAH6825765.1"/>
    </source>
</evidence>
<reference evidence="2 3" key="1">
    <citation type="journal article" date="2021" name="Nat. Commun.">
        <title>Incipient diploidization of the medicinal plant Perilla within 10,000 years.</title>
        <authorList>
            <person name="Zhang Y."/>
            <person name="Shen Q."/>
            <person name="Leng L."/>
            <person name="Zhang D."/>
            <person name="Chen S."/>
            <person name="Shi Y."/>
            <person name="Ning Z."/>
            <person name="Chen S."/>
        </authorList>
    </citation>
    <scope>NUCLEOTIDE SEQUENCE [LARGE SCALE GENOMIC DNA]</scope>
    <source>
        <strain evidence="3">cv. PC099</strain>
    </source>
</reference>
<accession>A0AAD4J2Y0</accession>
<keyword evidence="3" id="KW-1185">Reference proteome</keyword>
<comment type="caution">
    <text evidence="2">The sequence shown here is derived from an EMBL/GenBank/DDBJ whole genome shotgun (WGS) entry which is preliminary data.</text>
</comment>
<gene>
    <name evidence="2" type="ORF">C2S53_006871</name>
</gene>
<organism evidence="2 3">
    <name type="scientific">Perilla frutescens var. hirtella</name>
    <name type="common">Perilla citriodora</name>
    <name type="synonym">Perilla setoyensis</name>
    <dbReference type="NCBI Taxonomy" id="608512"/>
    <lineage>
        <taxon>Eukaryota</taxon>
        <taxon>Viridiplantae</taxon>
        <taxon>Streptophyta</taxon>
        <taxon>Embryophyta</taxon>
        <taxon>Tracheophyta</taxon>
        <taxon>Spermatophyta</taxon>
        <taxon>Magnoliopsida</taxon>
        <taxon>eudicotyledons</taxon>
        <taxon>Gunneridae</taxon>
        <taxon>Pentapetalae</taxon>
        <taxon>asterids</taxon>
        <taxon>lamiids</taxon>
        <taxon>Lamiales</taxon>
        <taxon>Lamiaceae</taxon>
        <taxon>Nepetoideae</taxon>
        <taxon>Elsholtzieae</taxon>
        <taxon>Perilla</taxon>
    </lineage>
</organism>